<feature type="compositionally biased region" description="Polar residues" evidence="1">
    <location>
        <begin position="1"/>
        <end position="15"/>
    </location>
</feature>
<proteinExistence type="predicted"/>
<protein>
    <recommendedName>
        <fullName evidence="5">FtsK domain-containing protein</fullName>
    </recommendedName>
</protein>
<dbReference type="InterPro" id="IPR036259">
    <property type="entry name" value="MFS_trans_sf"/>
</dbReference>
<keyword evidence="4" id="KW-1185">Reference proteome</keyword>
<dbReference type="SUPFAM" id="SSF103473">
    <property type="entry name" value="MFS general substrate transporter"/>
    <property type="match status" value="1"/>
</dbReference>
<dbReference type="Gene3D" id="3.40.50.300">
    <property type="entry name" value="P-loop containing nucleotide triphosphate hydrolases"/>
    <property type="match status" value="1"/>
</dbReference>
<feature type="transmembrane region" description="Helical" evidence="2">
    <location>
        <begin position="125"/>
        <end position="146"/>
    </location>
</feature>
<keyword evidence="2" id="KW-1133">Transmembrane helix</keyword>
<accession>A0A839S8G4</accession>
<feature type="region of interest" description="Disordered" evidence="1">
    <location>
        <begin position="658"/>
        <end position="694"/>
    </location>
</feature>
<name>A0A839S8G4_9PSEU</name>
<feature type="transmembrane region" description="Helical" evidence="2">
    <location>
        <begin position="174"/>
        <end position="193"/>
    </location>
</feature>
<dbReference type="EMBL" id="JACHWU010000011">
    <property type="protein sequence ID" value="MBB3053563.1"/>
    <property type="molecule type" value="Genomic_DNA"/>
</dbReference>
<organism evidence="3 4">
    <name type="scientific">Prauserella isguenensis</name>
    <dbReference type="NCBI Taxonomy" id="1470180"/>
    <lineage>
        <taxon>Bacteria</taxon>
        <taxon>Bacillati</taxon>
        <taxon>Actinomycetota</taxon>
        <taxon>Actinomycetes</taxon>
        <taxon>Pseudonocardiales</taxon>
        <taxon>Pseudonocardiaceae</taxon>
        <taxon>Prauserella</taxon>
    </lineage>
</organism>
<dbReference type="Proteomes" id="UP000550714">
    <property type="component" value="Unassembled WGS sequence"/>
</dbReference>
<dbReference type="InterPro" id="IPR027417">
    <property type="entry name" value="P-loop_NTPase"/>
</dbReference>
<feature type="region of interest" description="Disordered" evidence="1">
    <location>
        <begin position="1"/>
        <end position="93"/>
    </location>
</feature>
<gene>
    <name evidence="3" type="ORF">FHS23_004617</name>
</gene>
<feature type="compositionally biased region" description="Basic and acidic residues" evidence="1">
    <location>
        <begin position="23"/>
        <end position="40"/>
    </location>
</feature>
<evidence type="ECO:0000313" key="4">
    <source>
        <dbReference type="Proteomes" id="UP000550714"/>
    </source>
</evidence>
<sequence>MSKTATPVSKLTSADLQRLAEQAAEKEKAEAKQQRTDKFKKAAGMGGGRRLSTEQNLRVAAKLQEPQQKETERPSADQLAESKRKGMVRDRNRRRRRPWYATLAVLTLGLAGSGVAALLSGLGVSMLVVAAVFAAAGPVVALGCAWRMERVHRQHVTLADRRGDQPPEPTHRRWLVEVTLAGLGGGAVIFWIATSGVSALVVLTLLLGTVMLGARWWRSPQNALGVDVAPLSPPQPAPAPAPSGPAAAPVERDPYALAWKKLPSGFGVLTNRTADDNIIRYDIELTGEVTNSTVMKSTEKIAGTLGLDSQQVIVEPPKANEDGFKPANRARLTIIVRDVAAGVRHWSGPNVQMKPDGTAAVLTNLARFRDGQGEAQCTMWTTDGMVPTTIYGGTGSGKSAASNALTIGALSTGLLNSIYVDFKGNSSGMLRSRARIVVVGRDATTDVRKLLHLLTTTRLQNDPRDKQFPTADRPGWFLFIEEIAKGIKADPKFAQESENLSTTARSLGIWPVVTAHDMHGSAWAGTNNRAAWGKQAFVFYLNTSSDDLINGLTYRPSTLPTYDEDEAGLGQDEQPIPGFGVGVNTRRANVPAKWDWLPADDDPVDGDEPPWRAGAAWDAYVTEPGLTQVEYDALVAALGEPNADGRWIIGVGGTHRFRDEEQDTKSGTRRVRKSGFGTPRTSTDGDGDGGTIADPTQRHVYELIAAGTTRVADLETAMSNKASRATIDRALNALVGDQQIERTGRGEYAVVE</sequence>
<reference evidence="3 4" key="1">
    <citation type="submission" date="2020-08" db="EMBL/GenBank/DDBJ databases">
        <title>Genomic Encyclopedia of Type Strains, Phase III (KMG-III): the genomes of soil and plant-associated and newly described type strains.</title>
        <authorList>
            <person name="Whitman W."/>
        </authorList>
    </citation>
    <scope>NUCLEOTIDE SEQUENCE [LARGE SCALE GENOMIC DNA]</scope>
    <source>
        <strain evidence="3 4">CECT 8577</strain>
    </source>
</reference>
<evidence type="ECO:0000256" key="1">
    <source>
        <dbReference type="SAM" id="MobiDB-lite"/>
    </source>
</evidence>
<feature type="compositionally biased region" description="Basic and acidic residues" evidence="1">
    <location>
        <begin position="67"/>
        <end position="90"/>
    </location>
</feature>
<evidence type="ECO:0000313" key="3">
    <source>
        <dbReference type="EMBL" id="MBB3053563.1"/>
    </source>
</evidence>
<dbReference type="AlphaFoldDB" id="A0A839S8G4"/>
<evidence type="ECO:0008006" key="5">
    <source>
        <dbReference type="Google" id="ProtNLM"/>
    </source>
</evidence>
<keyword evidence="2" id="KW-0812">Transmembrane</keyword>
<comment type="caution">
    <text evidence="3">The sequence shown here is derived from an EMBL/GenBank/DDBJ whole genome shotgun (WGS) entry which is preliminary data.</text>
</comment>
<feature type="transmembrane region" description="Helical" evidence="2">
    <location>
        <begin position="99"/>
        <end position="119"/>
    </location>
</feature>
<dbReference type="RefSeq" id="WP_183659482.1">
    <property type="nucleotide sequence ID" value="NZ_JACHWU010000011.1"/>
</dbReference>
<evidence type="ECO:0000256" key="2">
    <source>
        <dbReference type="SAM" id="Phobius"/>
    </source>
</evidence>
<keyword evidence="2" id="KW-0472">Membrane</keyword>